<comment type="caution">
    <text evidence="2">The sequence shown here is derived from an EMBL/GenBank/DDBJ whole genome shotgun (WGS) entry which is preliminary data.</text>
</comment>
<dbReference type="Proteomes" id="UP000604825">
    <property type="component" value="Unassembled WGS sequence"/>
</dbReference>
<feature type="compositionally biased region" description="Polar residues" evidence="1">
    <location>
        <begin position="47"/>
        <end position="58"/>
    </location>
</feature>
<organism evidence="2 3">
    <name type="scientific">Miscanthus lutarioriparius</name>
    <dbReference type="NCBI Taxonomy" id="422564"/>
    <lineage>
        <taxon>Eukaryota</taxon>
        <taxon>Viridiplantae</taxon>
        <taxon>Streptophyta</taxon>
        <taxon>Embryophyta</taxon>
        <taxon>Tracheophyta</taxon>
        <taxon>Spermatophyta</taxon>
        <taxon>Magnoliopsida</taxon>
        <taxon>Liliopsida</taxon>
        <taxon>Poales</taxon>
        <taxon>Poaceae</taxon>
        <taxon>PACMAD clade</taxon>
        <taxon>Panicoideae</taxon>
        <taxon>Andropogonodae</taxon>
        <taxon>Andropogoneae</taxon>
        <taxon>Saccharinae</taxon>
        <taxon>Miscanthus</taxon>
    </lineage>
</organism>
<accession>A0A811S2X7</accession>
<dbReference type="EMBL" id="CAJGYO010000018">
    <property type="protein sequence ID" value="CAD6336642.1"/>
    <property type="molecule type" value="Genomic_DNA"/>
</dbReference>
<feature type="compositionally biased region" description="Low complexity" evidence="1">
    <location>
        <begin position="30"/>
        <end position="41"/>
    </location>
</feature>
<evidence type="ECO:0000313" key="3">
    <source>
        <dbReference type="Proteomes" id="UP000604825"/>
    </source>
</evidence>
<sequence length="153" mass="16035">MASTAVVDSYSQAIRRGHRSLVLGHRQSRANAATDAATPSAGLTLRPQPTVSDQSGHSEQQQRRAAPAPAPEGEPRRAIPTSGLPSFAYNRSVRHNVTSGGSEEAATCSDGTAAHPPQDGGGLICTQVFRMAAMASTENQLLTFLPLARKNSC</sequence>
<feature type="region of interest" description="Disordered" evidence="1">
    <location>
        <begin position="26"/>
        <end position="117"/>
    </location>
</feature>
<name>A0A811S2X7_9POAL</name>
<protein>
    <submittedName>
        <fullName evidence="2">Uncharacterized protein</fullName>
    </submittedName>
</protein>
<evidence type="ECO:0000313" key="2">
    <source>
        <dbReference type="EMBL" id="CAD6336642.1"/>
    </source>
</evidence>
<dbReference type="AlphaFoldDB" id="A0A811S2X7"/>
<keyword evidence="3" id="KW-1185">Reference proteome</keyword>
<gene>
    <name evidence="2" type="ORF">NCGR_LOCUS60740</name>
</gene>
<proteinExistence type="predicted"/>
<reference evidence="2" key="1">
    <citation type="submission" date="2020-10" db="EMBL/GenBank/DDBJ databases">
        <authorList>
            <person name="Han B."/>
            <person name="Lu T."/>
            <person name="Zhao Q."/>
            <person name="Huang X."/>
            <person name="Zhao Y."/>
        </authorList>
    </citation>
    <scope>NUCLEOTIDE SEQUENCE</scope>
</reference>
<evidence type="ECO:0000256" key="1">
    <source>
        <dbReference type="SAM" id="MobiDB-lite"/>
    </source>
</evidence>